<gene>
    <name evidence="2" type="ORF">BDV29DRAFT_156512</name>
</gene>
<protein>
    <recommendedName>
        <fullName evidence="4">Amine oxidase, flavin-containing superfamily</fullName>
    </recommendedName>
</protein>
<keyword evidence="3" id="KW-1185">Reference proteome</keyword>
<dbReference type="EMBL" id="ML732208">
    <property type="protein sequence ID" value="KAB8074510.1"/>
    <property type="molecule type" value="Genomic_DNA"/>
</dbReference>
<feature type="signal peptide" evidence="1">
    <location>
        <begin position="1"/>
        <end position="23"/>
    </location>
</feature>
<dbReference type="Pfam" id="PF13450">
    <property type="entry name" value="NAD_binding_8"/>
    <property type="match status" value="1"/>
</dbReference>
<name>A0A5N5X5A9_9EURO</name>
<evidence type="ECO:0000256" key="1">
    <source>
        <dbReference type="SAM" id="SignalP"/>
    </source>
</evidence>
<sequence>MRVTFRALVQLAPALCLIGRVAADQSESEPVPLEFDQLEVIERDVAVIGGGSGGTYAAIRLRQLDKSVVVIEKEAKLGGHSNTYIDPHTGIPVEYGVKSFANTSVVINYFAHFDIPLAAENVGGNLSESVDFTTGKSITVVPIFLPPSDAKVSAALERYMGQLAKYPFLEDEYYHLSDPVPKDLLLPFGDFVAKHDLGAMVPLVAAYVFGFGDPLLKTTLYIMKTFNLHAIHGLQDGLVTYASHDNSELYKAAEKELGSDVLYQSTVTGAKRGINKMGNSSYILAHTPSGHKLIRAKKILITIPQTVENLMPFDLDKTEEAIFAQFAYTFYYTTVISNIYQSASVIYNHACNTPYNLPSLPGVYGIFSTRVPDLKWVVYGSSTFMTNEEVKRDLVDNLLRIRHPNITVTQPEVVAFQSHAPYELTVTGDAIQNGFYRQLEALQGHRGTCYTGAALTVHESAVIWSFTEKLLLDHFV</sequence>
<evidence type="ECO:0000313" key="3">
    <source>
        <dbReference type="Proteomes" id="UP000326565"/>
    </source>
</evidence>
<evidence type="ECO:0000313" key="2">
    <source>
        <dbReference type="EMBL" id="KAB8074510.1"/>
    </source>
</evidence>
<keyword evidence="1" id="KW-0732">Signal</keyword>
<organism evidence="2 3">
    <name type="scientific">Aspergillus leporis</name>
    <dbReference type="NCBI Taxonomy" id="41062"/>
    <lineage>
        <taxon>Eukaryota</taxon>
        <taxon>Fungi</taxon>
        <taxon>Dikarya</taxon>
        <taxon>Ascomycota</taxon>
        <taxon>Pezizomycotina</taxon>
        <taxon>Eurotiomycetes</taxon>
        <taxon>Eurotiomycetidae</taxon>
        <taxon>Eurotiales</taxon>
        <taxon>Aspergillaceae</taxon>
        <taxon>Aspergillus</taxon>
        <taxon>Aspergillus subgen. Circumdati</taxon>
    </lineage>
</organism>
<dbReference type="PANTHER" id="PTHR42923">
    <property type="entry name" value="PROTOPORPHYRINOGEN OXIDASE"/>
    <property type="match status" value="1"/>
</dbReference>
<dbReference type="Proteomes" id="UP000326565">
    <property type="component" value="Unassembled WGS sequence"/>
</dbReference>
<dbReference type="PANTHER" id="PTHR42923:SF26">
    <property type="entry name" value="FMN REDUCTASE LOT6, PUTATIVE (AFU_ORTHOLOGUE AFUA_7G06600)-RELATED"/>
    <property type="match status" value="1"/>
</dbReference>
<dbReference type="InterPro" id="IPR050464">
    <property type="entry name" value="Zeta_carotene_desat/Oxidored"/>
</dbReference>
<dbReference type="Gene3D" id="3.30.70.1990">
    <property type="match status" value="1"/>
</dbReference>
<dbReference type="Gene3D" id="1.10.405.20">
    <property type="match status" value="1"/>
</dbReference>
<dbReference type="GO" id="GO:0016491">
    <property type="term" value="F:oxidoreductase activity"/>
    <property type="evidence" value="ECO:0007669"/>
    <property type="project" value="TreeGrafter"/>
</dbReference>
<reference evidence="2 3" key="1">
    <citation type="submission" date="2019-04" db="EMBL/GenBank/DDBJ databases">
        <title>Friends and foes A comparative genomics study of 23 Aspergillus species from section Flavi.</title>
        <authorList>
            <consortium name="DOE Joint Genome Institute"/>
            <person name="Kjaerbolling I."/>
            <person name="Vesth T."/>
            <person name="Frisvad J.C."/>
            <person name="Nybo J.L."/>
            <person name="Theobald S."/>
            <person name="Kildgaard S."/>
            <person name="Isbrandt T."/>
            <person name="Kuo A."/>
            <person name="Sato A."/>
            <person name="Lyhne E.K."/>
            <person name="Kogle M.E."/>
            <person name="Wiebenga A."/>
            <person name="Kun R.S."/>
            <person name="Lubbers R.J."/>
            <person name="Makela M.R."/>
            <person name="Barry K."/>
            <person name="Chovatia M."/>
            <person name="Clum A."/>
            <person name="Daum C."/>
            <person name="Haridas S."/>
            <person name="He G."/>
            <person name="LaButti K."/>
            <person name="Lipzen A."/>
            <person name="Mondo S."/>
            <person name="Riley R."/>
            <person name="Salamov A."/>
            <person name="Simmons B.A."/>
            <person name="Magnuson J.K."/>
            <person name="Henrissat B."/>
            <person name="Mortensen U.H."/>
            <person name="Larsen T.O."/>
            <person name="Devries R.P."/>
            <person name="Grigoriev I.V."/>
            <person name="Machida M."/>
            <person name="Baker S.E."/>
            <person name="Andersen M.R."/>
        </authorList>
    </citation>
    <scope>NUCLEOTIDE SEQUENCE [LARGE SCALE GENOMIC DNA]</scope>
    <source>
        <strain evidence="2 3">CBS 151.66</strain>
    </source>
</reference>
<dbReference type="Gene3D" id="3.50.50.60">
    <property type="entry name" value="FAD/NAD(P)-binding domain"/>
    <property type="match status" value="1"/>
</dbReference>
<dbReference type="OrthoDB" id="68575at2759"/>
<accession>A0A5N5X5A9</accession>
<dbReference type="InterPro" id="IPR036188">
    <property type="entry name" value="FAD/NAD-bd_sf"/>
</dbReference>
<proteinExistence type="predicted"/>
<evidence type="ECO:0008006" key="4">
    <source>
        <dbReference type="Google" id="ProtNLM"/>
    </source>
</evidence>
<feature type="chain" id="PRO_5024948433" description="Amine oxidase, flavin-containing superfamily" evidence="1">
    <location>
        <begin position="24"/>
        <end position="476"/>
    </location>
</feature>
<dbReference type="AlphaFoldDB" id="A0A5N5X5A9"/>
<dbReference type="SUPFAM" id="SSF51905">
    <property type="entry name" value="FAD/NAD(P)-binding domain"/>
    <property type="match status" value="1"/>
</dbReference>